<reference evidence="18" key="1">
    <citation type="submission" date="2015-10" db="EMBL/GenBank/DDBJ databases">
        <authorList>
            <person name="Lehtovirta-Morley L.E."/>
            <person name="Vieille C."/>
        </authorList>
    </citation>
    <scope>NUCLEOTIDE SEQUENCE [LARGE SCALE GENOMIC DNA]</scope>
</reference>
<keyword evidence="10 15" id="KW-0239">DNA-directed DNA polymerase</keyword>
<comment type="catalytic activity">
    <reaction evidence="1 15">
        <text>Exonucleolytic cleavage in the 3'- to 5'-direction to yield nucleoside 5'-phosphates.</text>
        <dbReference type="EC" id="3.1.11.1"/>
    </reaction>
</comment>
<dbReference type="InterPro" id="IPR011149">
    <property type="entry name" value="Pol2_small_arc"/>
</dbReference>
<keyword evidence="8 15" id="KW-0378">Hydrolase</keyword>
<keyword evidence="9 15" id="KW-0269">Exonuclease</keyword>
<evidence type="ECO:0000256" key="10">
    <source>
        <dbReference type="ARBA" id="ARBA00022932"/>
    </source>
</evidence>
<dbReference type="EC" id="2.7.7.7" evidence="15"/>
<organism evidence="17 18">
    <name type="scientific">Nitrosotalea devaniterrae</name>
    <dbReference type="NCBI Taxonomy" id="1078905"/>
    <lineage>
        <taxon>Archaea</taxon>
        <taxon>Nitrososphaerota</taxon>
        <taxon>Nitrososphaeria</taxon>
        <taxon>Nitrosotaleales</taxon>
        <taxon>Nitrosotaleaceae</taxon>
        <taxon>Nitrosotalea</taxon>
    </lineage>
</organism>
<comment type="catalytic activity">
    <reaction evidence="14 15">
        <text>DNA(n) + a 2'-deoxyribonucleoside 5'-triphosphate = DNA(n+1) + diphosphate</text>
        <dbReference type="Rhea" id="RHEA:22508"/>
        <dbReference type="Rhea" id="RHEA-COMP:17339"/>
        <dbReference type="Rhea" id="RHEA-COMP:17340"/>
        <dbReference type="ChEBI" id="CHEBI:33019"/>
        <dbReference type="ChEBI" id="CHEBI:61560"/>
        <dbReference type="ChEBI" id="CHEBI:173112"/>
        <dbReference type="EC" id="2.7.7.7"/>
    </reaction>
</comment>
<dbReference type="InterPro" id="IPR007185">
    <property type="entry name" value="DNA_pol_a/d/e_bsu"/>
</dbReference>
<comment type="similarity">
    <text evidence="2 15">Belongs to the DNA polymerase delta/II small subunit family.</text>
</comment>
<evidence type="ECO:0000256" key="2">
    <source>
        <dbReference type="ARBA" id="ARBA00006035"/>
    </source>
</evidence>
<evidence type="ECO:0000256" key="1">
    <source>
        <dbReference type="ARBA" id="ARBA00000563"/>
    </source>
</evidence>
<dbReference type="EMBL" id="LN890280">
    <property type="protein sequence ID" value="CUR52868.1"/>
    <property type="molecule type" value="Genomic_DNA"/>
</dbReference>
<proteinExistence type="inferred from homology"/>
<dbReference type="Pfam" id="PF04042">
    <property type="entry name" value="DNA_pol_E_B"/>
    <property type="match status" value="1"/>
</dbReference>
<dbReference type="KEGG" id="ndv:NDEV_2106"/>
<keyword evidence="12 15" id="KW-0511">Multifunctional enzyme</keyword>
<evidence type="ECO:0000256" key="5">
    <source>
        <dbReference type="ARBA" id="ARBA00022695"/>
    </source>
</evidence>
<comment type="function">
    <text evidence="13 15">Possesses two activities: a DNA synthesis (polymerase) and an exonucleolytic activity that degrades single-stranded DNA in the 3' to 5' direction. Has a template-primer preference which is characteristic of a replicative DNA polymerase.</text>
</comment>
<dbReference type="GO" id="GO:0006308">
    <property type="term" value="P:DNA catabolic process"/>
    <property type="evidence" value="ECO:0007669"/>
    <property type="project" value="UniProtKB-UniRule"/>
</dbReference>
<dbReference type="PANTHER" id="PTHR10416:SF0">
    <property type="entry name" value="DNA POLYMERASE DELTA SUBUNIT 2"/>
    <property type="match status" value="1"/>
</dbReference>
<dbReference type="InterPro" id="IPR024826">
    <property type="entry name" value="DNA_pol_delta/II_ssu"/>
</dbReference>
<gene>
    <name evidence="15" type="primary">polB</name>
    <name evidence="17" type="ORF">NDEV_2106</name>
</gene>
<dbReference type="AlphaFoldDB" id="A0A128A6A1"/>
<dbReference type="PANTHER" id="PTHR10416">
    <property type="entry name" value="DNA POLYMERASE DELTA SUBUNIT 2"/>
    <property type="match status" value="1"/>
</dbReference>
<evidence type="ECO:0000256" key="12">
    <source>
        <dbReference type="ARBA" id="ARBA00023268"/>
    </source>
</evidence>
<keyword evidence="4 15" id="KW-0808">Transferase</keyword>
<protein>
    <recommendedName>
        <fullName evidence="15">DNA polymerase II small subunit</fullName>
        <shortName evidence="15">Pol II</shortName>
        <ecNumber evidence="15">2.7.7.7</ecNumber>
    </recommendedName>
    <alternativeName>
        <fullName evidence="15">Exodeoxyribonuclease small subunit</fullName>
        <ecNumber evidence="15">3.1.11.1</ecNumber>
    </alternativeName>
</protein>
<evidence type="ECO:0000256" key="13">
    <source>
        <dbReference type="ARBA" id="ARBA00024817"/>
    </source>
</evidence>
<keyword evidence="5 15" id="KW-0548">Nucleotidyltransferase</keyword>
<evidence type="ECO:0000256" key="11">
    <source>
        <dbReference type="ARBA" id="ARBA00023125"/>
    </source>
</evidence>
<dbReference type="FunFam" id="3.60.21.50:FF:000003">
    <property type="entry name" value="DNA polymerase II small subunit"/>
    <property type="match status" value="1"/>
</dbReference>
<sequence>MLKEEVSSAITYALSKGFQIHPDAFKILEKIDVKELQSIIKQVVREKAKQNMFLIDQSDLKMFVESEIDDRIENNHVIMFDPTKKVTSAEGIEGFHALFQNRYSKLLKIMMQRSQSKKLTPISNVTNGKLDEETYIAGLLMDRRIDRDVTKLVIDDPTGSIELLIFNKEIQDTANSLQIDQFVMISIASGKNGGFFVKEILVPDIPDHIANRSKTETYAVFISDLHVGSKFFMEKEFAEFVSWLSSPDPIARKVRFVLVGGDIIDGIGIFPNQDKELLLLDVDQQMAKATELLDKIPKHIKVFIIPGNHDPGRRALPQPAIPEKHNMHLWNRENFFMLGNPSMVELNGVKILMFHGQSLDDVVGSTPGLSYAQPAKAMRVLLKTRHLSPIYGKRTPIAPELEDMMVIDEVPDIFHSGHIHVVELDMYKGTLIVNSGAWQSQTPFQASVGISPTPGIAIIVNLATMKVFTKDFTENSS</sequence>
<evidence type="ECO:0000256" key="7">
    <source>
        <dbReference type="ARBA" id="ARBA00022722"/>
    </source>
</evidence>
<evidence type="ECO:0000313" key="17">
    <source>
        <dbReference type="EMBL" id="CUR52868.1"/>
    </source>
</evidence>
<dbReference type="PIRSF" id="PIRSF000803">
    <property type="entry name" value="Arc_Pol2_small"/>
    <property type="match status" value="1"/>
</dbReference>
<evidence type="ECO:0000256" key="6">
    <source>
        <dbReference type="ARBA" id="ARBA00022705"/>
    </source>
</evidence>
<evidence type="ECO:0000259" key="16">
    <source>
        <dbReference type="Pfam" id="PF04042"/>
    </source>
</evidence>
<dbReference type="GO" id="GO:0008310">
    <property type="term" value="F:single-stranded DNA 3'-5' DNA exonuclease activity"/>
    <property type="evidence" value="ECO:0007669"/>
    <property type="project" value="UniProtKB-EC"/>
</dbReference>
<dbReference type="SUPFAM" id="SSF56300">
    <property type="entry name" value="Metallo-dependent phosphatases"/>
    <property type="match status" value="1"/>
</dbReference>
<evidence type="ECO:0000256" key="15">
    <source>
        <dbReference type="HAMAP-Rule" id="MF_00325"/>
    </source>
</evidence>
<evidence type="ECO:0000313" key="18">
    <source>
        <dbReference type="Proteomes" id="UP000196239"/>
    </source>
</evidence>
<dbReference type="GO" id="GO:0003677">
    <property type="term" value="F:DNA binding"/>
    <property type="evidence" value="ECO:0007669"/>
    <property type="project" value="UniProtKB-UniRule"/>
</dbReference>
<dbReference type="Proteomes" id="UP000196239">
    <property type="component" value="Chromosome 1"/>
</dbReference>
<evidence type="ECO:0000256" key="9">
    <source>
        <dbReference type="ARBA" id="ARBA00022839"/>
    </source>
</evidence>
<dbReference type="GO" id="GO:0003887">
    <property type="term" value="F:DNA-directed DNA polymerase activity"/>
    <property type="evidence" value="ECO:0007669"/>
    <property type="project" value="UniProtKB-UniRule"/>
</dbReference>
<dbReference type="GO" id="GO:0006271">
    <property type="term" value="P:DNA strand elongation involved in DNA replication"/>
    <property type="evidence" value="ECO:0007669"/>
    <property type="project" value="TreeGrafter"/>
</dbReference>
<keyword evidence="7 15" id="KW-0540">Nuclease</keyword>
<dbReference type="GO" id="GO:0042575">
    <property type="term" value="C:DNA polymerase complex"/>
    <property type="evidence" value="ECO:0007669"/>
    <property type="project" value="TreeGrafter"/>
</dbReference>
<dbReference type="InterPro" id="IPR029052">
    <property type="entry name" value="Metallo-depent_PP-like"/>
</dbReference>
<keyword evidence="6 15" id="KW-0235">DNA replication</keyword>
<evidence type="ECO:0000256" key="3">
    <source>
        <dbReference type="ARBA" id="ARBA00011315"/>
    </source>
</evidence>
<dbReference type="HAMAP" id="MF_00325">
    <property type="entry name" value="DNApol_II_A_arch"/>
    <property type="match status" value="1"/>
</dbReference>
<evidence type="ECO:0000256" key="8">
    <source>
        <dbReference type="ARBA" id="ARBA00022801"/>
    </source>
</evidence>
<name>A0A128A6A1_9ARCH</name>
<keyword evidence="18" id="KW-1185">Reference proteome</keyword>
<dbReference type="NCBIfam" id="NF003118">
    <property type="entry name" value="PRK04036.1-3"/>
    <property type="match status" value="1"/>
</dbReference>
<keyword evidence="11 15" id="KW-0238">DNA-binding</keyword>
<dbReference type="EC" id="3.1.11.1" evidence="15"/>
<comment type="subunit">
    <text evidence="3 15">Heterodimer of a large subunit and a small subunit.</text>
</comment>
<feature type="domain" description="DNA polymerase alpha/delta/epsilon subunit B" evidence="16">
    <location>
        <begin position="285"/>
        <end position="415"/>
    </location>
</feature>
<dbReference type="Gene3D" id="3.60.21.50">
    <property type="match status" value="1"/>
</dbReference>
<evidence type="ECO:0000256" key="4">
    <source>
        <dbReference type="ARBA" id="ARBA00022679"/>
    </source>
</evidence>
<evidence type="ECO:0000256" key="14">
    <source>
        <dbReference type="ARBA" id="ARBA00049244"/>
    </source>
</evidence>
<accession>A0A128A6A1</accession>